<dbReference type="GO" id="GO:0003677">
    <property type="term" value="F:DNA binding"/>
    <property type="evidence" value="ECO:0007669"/>
    <property type="project" value="InterPro"/>
</dbReference>
<dbReference type="Gene3D" id="3.90.70.200">
    <property type="entry name" value="Plus-3 domain"/>
    <property type="match status" value="1"/>
</dbReference>
<reference evidence="3 4" key="1">
    <citation type="submission" date="2015-07" db="EMBL/GenBank/DDBJ databases">
        <title>The genome of Pseudoloma neurophilia, a relevant intracellular parasite of the zebrafish.</title>
        <authorList>
            <person name="Ndikumana S."/>
            <person name="Pelin A."/>
            <person name="Sanders J."/>
            <person name="Corradi N."/>
        </authorList>
    </citation>
    <scope>NUCLEOTIDE SEQUENCE [LARGE SCALE GENOMIC DNA]</scope>
    <source>
        <strain evidence="3 4">MK1</strain>
    </source>
</reference>
<proteinExistence type="predicted"/>
<feature type="region of interest" description="Disordered" evidence="1">
    <location>
        <begin position="1"/>
        <end position="21"/>
    </location>
</feature>
<organism evidence="3 4">
    <name type="scientific">Pseudoloma neurophilia</name>
    <dbReference type="NCBI Taxonomy" id="146866"/>
    <lineage>
        <taxon>Eukaryota</taxon>
        <taxon>Fungi</taxon>
        <taxon>Fungi incertae sedis</taxon>
        <taxon>Microsporidia</taxon>
        <taxon>Pseudoloma</taxon>
    </lineage>
</organism>
<dbReference type="Proteomes" id="UP000051530">
    <property type="component" value="Unassembled WGS sequence"/>
</dbReference>
<evidence type="ECO:0000256" key="1">
    <source>
        <dbReference type="SAM" id="MobiDB-lite"/>
    </source>
</evidence>
<dbReference type="Pfam" id="PF03126">
    <property type="entry name" value="Plus-3"/>
    <property type="match status" value="1"/>
</dbReference>
<accession>A0A0R0M097</accession>
<keyword evidence="4" id="KW-1185">Reference proteome</keyword>
<protein>
    <submittedName>
        <fullName evidence="3">Paf1/RNA polymerase II complex, RTF1 component (Involved in regulation of TATA box-binding protein)</fullName>
    </submittedName>
</protein>
<dbReference type="OrthoDB" id="166375at2759"/>
<comment type="caution">
    <text evidence="3">The sequence shown here is derived from an EMBL/GenBank/DDBJ whole genome shotgun (WGS) entry which is preliminary data.</text>
</comment>
<dbReference type="InterPro" id="IPR036128">
    <property type="entry name" value="Plus3-like_sf"/>
</dbReference>
<feature type="region of interest" description="Disordered" evidence="1">
    <location>
        <begin position="285"/>
        <end position="308"/>
    </location>
</feature>
<dbReference type="AlphaFoldDB" id="A0A0R0M097"/>
<dbReference type="VEuPathDB" id="MicrosporidiaDB:M153_9500016416"/>
<dbReference type="EMBL" id="LGUB01000017">
    <property type="protein sequence ID" value="KRH94924.1"/>
    <property type="molecule type" value="Genomic_DNA"/>
</dbReference>
<dbReference type="InterPro" id="IPR004343">
    <property type="entry name" value="Plus-3_dom"/>
</dbReference>
<evidence type="ECO:0000259" key="2">
    <source>
        <dbReference type="SMART" id="SM00719"/>
    </source>
</evidence>
<sequence>MKIDKHSLFEDSEDEKKLNQLPETEKEKILYERHLKLQKLKEKKEMDQKFKEIKSLPEKQELKQETKKKIENFENFTYDEFNSILLKRNELVNNIYRPCFNECVGKFIRIRFETVYAIREILSIEEGKIYEIMNNQGRKAKTNKYIKVKKGTNTTENMSLNQISNSNLEHIEFDYFKRKIPNFPIKKIKIKTEKFRELLNKKIDSFEKNKINEERQRHNEMPYQRIWEKVKLIKQQEEAFKKGDKITYVKLHNQITKMDEEEIDPEEEKERVIWEKINQKNKQIDFERGMIRKKSGSPEYSSSKRQRG</sequence>
<dbReference type="SUPFAM" id="SSF159042">
    <property type="entry name" value="Plus3-like"/>
    <property type="match status" value="1"/>
</dbReference>
<gene>
    <name evidence="3" type="ORF">M153_9500016416</name>
</gene>
<name>A0A0R0M097_9MICR</name>
<feature type="compositionally biased region" description="Polar residues" evidence="1">
    <location>
        <begin position="298"/>
        <end position="308"/>
    </location>
</feature>
<evidence type="ECO:0000313" key="3">
    <source>
        <dbReference type="EMBL" id="KRH94924.1"/>
    </source>
</evidence>
<evidence type="ECO:0000313" key="4">
    <source>
        <dbReference type="Proteomes" id="UP000051530"/>
    </source>
</evidence>
<feature type="domain" description="Plus3" evidence="2">
    <location>
        <begin position="75"/>
        <end position="182"/>
    </location>
</feature>
<dbReference type="SMART" id="SM00719">
    <property type="entry name" value="Plus3"/>
    <property type="match status" value="1"/>
</dbReference>